<feature type="transmembrane region" description="Helical" evidence="1">
    <location>
        <begin position="6"/>
        <end position="23"/>
    </location>
</feature>
<evidence type="ECO:0000313" key="2">
    <source>
        <dbReference type="EMBL" id="GAG77708.1"/>
    </source>
</evidence>
<protein>
    <submittedName>
        <fullName evidence="2">Uncharacterized protein</fullName>
    </submittedName>
</protein>
<name>X1B061_9ZZZZ</name>
<sequence>SWNYWIFAILGPFLFNLIQFYIIDSYISFQSIKNDQNTPILQHKHIYNTFESSYVYPKV</sequence>
<comment type="caution">
    <text evidence="2">The sequence shown here is derived from an EMBL/GenBank/DDBJ whole genome shotgun (WGS) entry which is preliminary data.</text>
</comment>
<proteinExistence type="predicted"/>
<keyword evidence="1" id="KW-0472">Membrane</keyword>
<keyword evidence="1" id="KW-0812">Transmembrane</keyword>
<reference evidence="2" key="1">
    <citation type="journal article" date="2014" name="Front. Microbiol.">
        <title>High frequency of phylogenetically diverse reductive dehalogenase-homologous genes in deep subseafloor sedimentary metagenomes.</title>
        <authorList>
            <person name="Kawai M."/>
            <person name="Futagami T."/>
            <person name="Toyoda A."/>
            <person name="Takaki Y."/>
            <person name="Nishi S."/>
            <person name="Hori S."/>
            <person name="Arai W."/>
            <person name="Tsubouchi T."/>
            <person name="Morono Y."/>
            <person name="Uchiyama I."/>
            <person name="Ito T."/>
            <person name="Fujiyama A."/>
            <person name="Inagaki F."/>
            <person name="Takami H."/>
        </authorList>
    </citation>
    <scope>NUCLEOTIDE SEQUENCE</scope>
    <source>
        <strain evidence="2">Expedition CK06-06</strain>
    </source>
</reference>
<accession>X1B061</accession>
<gene>
    <name evidence="2" type="ORF">S01H4_29246</name>
</gene>
<dbReference type="EMBL" id="BART01014843">
    <property type="protein sequence ID" value="GAG77708.1"/>
    <property type="molecule type" value="Genomic_DNA"/>
</dbReference>
<dbReference type="AlphaFoldDB" id="X1B061"/>
<keyword evidence="1" id="KW-1133">Transmembrane helix</keyword>
<evidence type="ECO:0000256" key="1">
    <source>
        <dbReference type="SAM" id="Phobius"/>
    </source>
</evidence>
<feature type="non-terminal residue" evidence="2">
    <location>
        <position position="1"/>
    </location>
</feature>
<organism evidence="2">
    <name type="scientific">marine sediment metagenome</name>
    <dbReference type="NCBI Taxonomy" id="412755"/>
    <lineage>
        <taxon>unclassified sequences</taxon>
        <taxon>metagenomes</taxon>
        <taxon>ecological metagenomes</taxon>
    </lineage>
</organism>